<dbReference type="EMBL" id="CATQJL010000316">
    <property type="protein sequence ID" value="CAJ0605195.1"/>
    <property type="molecule type" value="Genomic_DNA"/>
</dbReference>
<evidence type="ECO:0000313" key="2">
    <source>
        <dbReference type="EMBL" id="CAJ0605195.1"/>
    </source>
</evidence>
<reference evidence="2" key="1">
    <citation type="submission" date="2023-07" db="EMBL/GenBank/DDBJ databases">
        <authorList>
            <consortium name="CYATHOMIX"/>
        </authorList>
    </citation>
    <scope>NUCLEOTIDE SEQUENCE</scope>
    <source>
        <strain evidence="2">N/A</strain>
    </source>
</reference>
<sequence length="211" mass="23128">MQRKQNSSDEANPAPTTMTTTPTTTTATTTATTTTATAPNINYVCVADLQYINIEGIEKEKSLIQKVAGMLFEESPNSTAGIWSYGSVIRTKDFAKVFDNMRDTYAEFKADLTVAMLRGLQHNDLGENLSVINTAVDSKGRANRLLFMCGADTIGENWIISPSYNYTKIVVVSLQGADFTGHVDDRGLIINVPLDDYKDEDVQKIVEALLS</sequence>
<feature type="compositionally biased region" description="Polar residues" evidence="1">
    <location>
        <begin position="1"/>
        <end position="10"/>
    </location>
</feature>
<dbReference type="Proteomes" id="UP001176961">
    <property type="component" value="Unassembled WGS sequence"/>
</dbReference>
<proteinExistence type="predicted"/>
<comment type="caution">
    <text evidence="2">The sequence shown here is derived from an EMBL/GenBank/DDBJ whole genome shotgun (WGS) entry which is preliminary data.</text>
</comment>
<evidence type="ECO:0000256" key="1">
    <source>
        <dbReference type="SAM" id="MobiDB-lite"/>
    </source>
</evidence>
<organism evidence="2 3">
    <name type="scientific">Cylicocyclus nassatus</name>
    <name type="common">Nematode worm</name>
    <dbReference type="NCBI Taxonomy" id="53992"/>
    <lineage>
        <taxon>Eukaryota</taxon>
        <taxon>Metazoa</taxon>
        <taxon>Ecdysozoa</taxon>
        <taxon>Nematoda</taxon>
        <taxon>Chromadorea</taxon>
        <taxon>Rhabditida</taxon>
        <taxon>Rhabditina</taxon>
        <taxon>Rhabditomorpha</taxon>
        <taxon>Strongyloidea</taxon>
        <taxon>Strongylidae</taxon>
        <taxon>Cylicocyclus</taxon>
    </lineage>
</organism>
<dbReference type="AlphaFoldDB" id="A0AA36MC72"/>
<name>A0AA36MC72_CYLNA</name>
<feature type="compositionally biased region" description="Low complexity" evidence="1">
    <location>
        <begin position="13"/>
        <end position="31"/>
    </location>
</feature>
<accession>A0AA36MC72</accession>
<protein>
    <submittedName>
        <fullName evidence="2">Uncharacterized protein</fullName>
    </submittedName>
</protein>
<keyword evidence="3" id="KW-1185">Reference proteome</keyword>
<feature type="region of interest" description="Disordered" evidence="1">
    <location>
        <begin position="1"/>
        <end position="31"/>
    </location>
</feature>
<gene>
    <name evidence="2" type="ORF">CYNAS_LOCUS17178</name>
</gene>
<evidence type="ECO:0000313" key="3">
    <source>
        <dbReference type="Proteomes" id="UP001176961"/>
    </source>
</evidence>